<dbReference type="PROSITE" id="PS52029">
    <property type="entry name" value="LD_TPASE"/>
    <property type="match status" value="1"/>
</dbReference>
<feature type="signal peptide" evidence="11">
    <location>
        <begin position="1"/>
        <end position="23"/>
    </location>
</feature>
<dbReference type="GO" id="GO:0071972">
    <property type="term" value="F:peptidoglycan L,D-transpeptidase activity"/>
    <property type="evidence" value="ECO:0007669"/>
    <property type="project" value="TreeGrafter"/>
</dbReference>
<feature type="region of interest" description="Disordered" evidence="10">
    <location>
        <begin position="44"/>
        <end position="63"/>
    </location>
</feature>
<dbReference type="RefSeq" id="WP_090669174.1">
    <property type="nucleotide sequence ID" value="NZ_FNIT01000001.1"/>
</dbReference>
<dbReference type="InterPro" id="IPR005490">
    <property type="entry name" value="LD_TPept_cat_dom"/>
</dbReference>
<evidence type="ECO:0000256" key="5">
    <source>
        <dbReference type="ARBA" id="ARBA00022801"/>
    </source>
</evidence>
<dbReference type="PANTHER" id="PTHR30582">
    <property type="entry name" value="L,D-TRANSPEPTIDASE"/>
    <property type="match status" value="1"/>
</dbReference>
<dbReference type="CDD" id="cd16913">
    <property type="entry name" value="YkuD_like"/>
    <property type="match status" value="1"/>
</dbReference>
<evidence type="ECO:0000256" key="1">
    <source>
        <dbReference type="ARBA" id="ARBA00004752"/>
    </source>
</evidence>
<evidence type="ECO:0000256" key="8">
    <source>
        <dbReference type="ARBA" id="ARBA00023316"/>
    </source>
</evidence>
<evidence type="ECO:0000256" key="4">
    <source>
        <dbReference type="ARBA" id="ARBA00022679"/>
    </source>
</evidence>
<evidence type="ECO:0000256" key="10">
    <source>
        <dbReference type="SAM" id="MobiDB-lite"/>
    </source>
</evidence>
<dbReference type="Gene3D" id="2.40.440.10">
    <property type="entry name" value="L,D-transpeptidase catalytic domain-like"/>
    <property type="match status" value="1"/>
</dbReference>
<evidence type="ECO:0000256" key="11">
    <source>
        <dbReference type="SAM" id="SignalP"/>
    </source>
</evidence>
<evidence type="ECO:0000313" key="14">
    <source>
        <dbReference type="Proteomes" id="UP000198793"/>
    </source>
</evidence>
<dbReference type="InterPro" id="IPR038063">
    <property type="entry name" value="Transpep_catalytic_dom"/>
</dbReference>
<keyword evidence="6 9" id="KW-0133">Cell shape</keyword>
<name>A0A1H0DL87_9HYPH</name>
<evidence type="ECO:0000256" key="2">
    <source>
        <dbReference type="ARBA" id="ARBA00005992"/>
    </source>
</evidence>
<keyword evidence="3" id="KW-0328">Glycosyltransferase</keyword>
<dbReference type="GO" id="GO:0008360">
    <property type="term" value="P:regulation of cell shape"/>
    <property type="evidence" value="ECO:0007669"/>
    <property type="project" value="UniProtKB-UniRule"/>
</dbReference>
<dbReference type="UniPathway" id="UPA00219"/>
<reference evidence="13 14" key="1">
    <citation type="submission" date="2016-10" db="EMBL/GenBank/DDBJ databases">
        <authorList>
            <person name="de Groot N.N."/>
        </authorList>
    </citation>
    <scope>NUCLEOTIDE SEQUENCE [LARGE SCALE GENOMIC DNA]</scope>
    <source>
        <strain evidence="14">L7-484,KACC 16230,DSM 25025</strain>
    </source>
</reference>
<dbReference type="GO" id="GO:0005576">
    <property type="term" value="C:extracellular region"/>
    <property type="evidence" value="ECO:0007669"/>
    <property type="project" value="TreeGrafter"/>
</dbReference>
<keyword evidence="13" id="KW-0449">Lipoprotein</keyword>
<protein>
    <submittedName>
        <fullName evidence="13">Lipoprotein-anchoring transpeptidase ErfK/SrfK</fullName>
    </submittedName>
</protein>
<dbReference type="STRING" id="1166073.SAMN05192530_101842"/>
<keyword evidence="4" id="KW-0808">Transferase</keyword>
<comment type="similarity">
    <text evidence="2">Belongs to the YkuD family.</text>
</comment>
<accession>A0A1H0DL87</accession>
<evidence type="ECO:0000256" key="7">
    <source>
        <dbReference type="ARBA" id="ARBA00022984"/>
    </source>
</evidence>
<dbReference type="AlphaFoldDB" id="A0A1H0DL87"/>
<keyword evidence="5" id="KW-0378">Hydrolase</keyword>
<dbReference type="SUPFAM" id="SSF141523">
    <property type="entry name" value="L,D-transpeptidase catalytic domain-like"/>
    <property type="match status" value="1"/>
</dbReference>
<organism evidence="13 14">
    <name type="scientific">Aureimonas jatrophae</name>
    <dbReference type="NCBI Taxonomy" id="1166073"/>
    <lineage>
        <taxon>Bacteria</taxon>
        <taxon>Pseudomonadati</taxon>
        <taxon>Pseudomonadota</taxon>
        <taxon>Alphaproteobacteria</taxon>
        <taxon>Hyphomicrobiales</taxon>
        <taxon>Aurantimonadaceae</taxon>
        <taxon>Aureimonas</taxon>
    </lineage>
</organism>
<comment type="pathway">
    <text evidence="1 9">Cell wall biogenesis; peptidoglycan biosynthesis.</text>
</comment>
<dbReference type="FunFam" id="2.40.440.10:FF:000002">
    <property type="entry name" value="L,D-transpeptidase ErfK/SrfK"/>
    <property type="match status" value="1"/>
</dbReference>
<proteinExistence type="inferred from homology"/>
<keyword evidence="11" id="KW-0732">Signal</keyword>
<gene>
    <name evidence="13" type="ORF">SAMN05192530_101842</name>
</gene>
<dbReference type="EMBL" id="FNIT01000001">
    <property type="protein sequence ID" value="SDN70853.1"/>
    <property type="molecule type" value="Genomic_DNA"/>
</dbReference>
<evidence type="ECO:0000256" key="6">
    <source>
        <dbReference type="ARBA" id="ARBA00022960"/>
    </source>
</evidence>
<dbReference type="OrthoDB" id="8402157at2"/>
<dbReference type="InterPro" id="IPR050979">
    <property type="entry name" value="LD-transpeptidase"/>
</dbReference>
<feature type="active site" description="Proton donor/acceptor" evidence="9">
    <location>
        <position position="184"/>
    </location>
</feature>
<dbReference type="GO" id="GO:0071555">
    <property type="term" value="P:cell wall organization"/>
    <property type="evidence" value="ECO:0007669"/>
    <property type="project" value="UniProtKB-UniRule"/>
</dbReference>
<feature type="domain" description="L,D-TPase catalytic" evidence="12">
    <location>
        <begin position="87"/>
        <end position="224"/>
    </location>
</feature>
<evidence type="ECO:0000256" key="9">
    <source>
        <dbReference type="PROSITE-ProRule" id="PRU01373"/>
    </source>
</evidence>
<keyword evidence="14" id="KW-1185">Reference proteome</keyword>
<feature type="chain" id="PRO_5011764730" evidence="11">
    <location>
        <begin position="24"/>
        <end position="258"/>
    </location>
</feature>
<evidence type="ECO:0000256" key="3">
    <source>
        <dbReference type="ARBA" id="ARBA00022676"/>
    </source>
</evidence>
<dbReference type="Pfam" id="PF03734">
    <property type="entry name" value="YkuD"/>
    <property type="match status" value="1"/>
</dbReference>
<evidence type="ECO:0000313" key="13">
    <source>
        <dbReference type="EMBL" id="SDN70853.1"/>
    </source>
</evidence>
<dbReference type="Proteomes" id="UP000198793">
    <property type="component" value="Unassembled WGS sequence"/>
</dbReference>
<keyword evidence="8 9" id="KW-0961">Cell wall biogenesis/degradation</keyword>
<dbReference type="PANTHER" id="PTHR30582:SF24">
    <property type="entry name" value="L,D-TRANSPEPTIDASE ERFK_SRFK-RELATED"/>
    <property type="match status" value="1"/>
</dbReference>
<keyword evidence="7 9" id="KW-0573">Peptidoglycan synthesis</keyword>
<evidence type="ECO:0000259" key="12">
    <source>
        <dbReference type="PROSITE" id="PS52029"/>
    </source>
</evidence>
<feature type="active site" description="Nucleophile" evidence="9">
    <location>
        <position position="200"/>
    </location>
</feature>
<dbReference type="GO" id="GO:0018104">
    <property type="term" value="P:peptidoglycan-protein cross-linking"/>
    <property type="evidence" value="ECO:0007669"/>
    <property type="project" value="TreeGrafter"/>
</dbReference>
<dbReference type="GO" id="GO:0016757">
    <property type="term" value="F:glycosyltransferase activity"/>
    <property type="evidence" value="ECO:0007669"/>
    <property type="project" value="UniProtKB-KW"/>
</dbReference>
<sequence length="258" mass="28027">MKSPLFAALLAAATLAGAAAAEAQQVRYYDYSTGQWVRSGDRAAIRSGGPAQPQVRRGETRQPNAMRKVDPRFMRQPVRISTKEKAGTIIIDTDRKFLYLVEGGGTAIRYGVGVGKEGFAWGGTMNIQRKAEWPGWTPPAEMVRRERAKGRILPAYMAGGPENPLGARAMYLYRNGRDSMFRIHGTNQPWTIGLNMSSGCIRMMNEDVTDLYERVGKGTKVVVLAPGASGSQKVYAETGSIRQAKAGGRPLLASIFGG</sequence>